<dbReference type="Pfam" id="PF11154">
    <property type="entry name" value="DUF2934"/>
    <property type="match status" value="1"/>
</dbReference>
<dbReference type="KEGG" id="maqu:Maq22A_c13225"/>
<dbReference type="AlphaFoldDB" id="A0A0C6FSQ4"/>
<feature type="region of interest" description="Disordered" evidence="1">
    <location>
        <begin position="88"/>
        <end position="108"/>
    </location>
</feature>
<sequence>MEPDRREDPAGMGEVSVMRDIPLAAIRARAYDIWERNHRPAGFEIQFWLLAERELRAEMENRRDVEALEPRMMQGQTASAEVDFVQAKSGQSQMAQASGGGRTETVEG</sequence>
<dbReference type="InterPro" id="IPR021327">
    <property type="entry name" value="DUF2934"/>
</dbReference>
<proteinExistence type="predicted"/>
<reference evidence="3" key="2">
    <citation type="submission" date="2015-01" db="EMBL/GenBank/DDBJ databases">
        <title>Complete genome sequence of Methylobacterium aquaticum strain 22A.</title>
        <authorList>
            <person name="Tani A."/>
            <person name="Ogura Y."/>
            <person name="Hayashi T."/>
        </authorList>
    </citation>
    <scope>NUCLEOTIDE SEQUENCE [LARGE SCALE GENOMIC DNA]</scope>
    <source>
        <strain evidence="3">MA-22A</strain>
    </source>
</reference>
<evidence type="ECO:0008006" key="4">
    <source>
        <dbReference type="Google" id="ProtNLM"/>
    </source>
</evidence>
<evidence type="ECO:0000313" key="3">
    <source>
        <dbReference type="Proteomes" id="UP000061432"/>
    </source>
</evidence>
<organism evidence="2 3">
    <name type="scientific">Methylobacterium aquaticum</name>
    <dbReference type="NCBI Taxonomy" id="270351"/>
    <lineage>
        <taxon>Bacteria</taxon>
        <taxon>Pseudomonadati</taxon>
        <taxon>Pseudomonadota</taxon>
        <taxon>Alphaproteobacteria</taxon>
        <taxon>Hyphomicrobiales</taxon>
        <taxon>Methylobacteriaceae</taxon>
        <taxon>Methylobacterium</taxon>
    </lineage>
</organism>
<name>A0A0C6FSQ4_9HYPH</name>
<dbReference type="PATRIC" id="fig|270351.10.peg.2556"/>
<dbReference type="Proteomes" id="UP000061432">
    <property type="component" value="Chromosome"/>
</dbReference>
<reference evidence="2 3" key="1">
    <citation type="journal article" date="2015" name="Genome Announc.">
        <title>Complete Genome Sequence of Methylobacterium aquaticum Strain 22A, Isolated from Racomitrium japonicum Moss.</title>
        <authorList>
            <person name="Tani A."/>
            <person name="Ogura Y."/>
            <person name="Hayashi T."/>
            <person name="Kimbara K."/>
        </authorList>
    </citation>
    <scope>NUCLEOTIDE SEQUENCE [LARGE SCALE GENOMIC DNA]</scope>
    <source>
        <strain evidence="2 3">MA-22A</strain>
    </source>
</reference>
<dbReference type="EMBL" id="AP014704">
    <property type="protein sequence ID" value="BAQ45870.1"/>
    <property type="molecule type" value="Genomic_DNA"/>
</dbReference>
<accession>A0A0C6FSQ4</accession>
<protein>
    <recommendedName>
        <fullName evidence="4">DUF2934 domain-containing protein</fullName>
    </recommendedName>
</protein>
<feature type="compositionally biased region" description="Low complexity" evidence="1">
    <location>
        <begin position="88"/>
        <end position="97"/>
    </location>
</feature>
<gene>
    <name evidence="2" type="ORF">Maq22A_c13225</name>
</gene>
<evidence type="ECO:0000313" key="2">
    <source>
        <dbReference type="EMBL" id="BAQ45870.1"/>
    </source>
</evidence>
<evidence type="ECO:0000256" key="1">
    <source>
        <dbReference type="SAM" id="MobiDB-lite"/>
    </source>
</evidence>